<dbReference type="AlphaFoldDB" id="C0BZH4"/>
<comment type="caution">
    <text evidence="1">The sequence shown here is derived from an EMBL/GenBank/DDBJ whole genome shotgun (WGS) entry which is preliminary data.</text>
</comment>
<evidence type="ECO:0000313" key="1">
    <source>
        <dbReference type="EMBL" id="EEG74552.1"/>
    </source>
</evidence>
<dbReference type="STRING" id="553973.CLOHYLEM_05214"/>
<organism evidence="1 2">
    <name type="scientific">[Clostridium] hylemonae DSM 15053</name>
    <dbReference type="NCBI Taxonomy" id="553973"/>
    <lineage>
        <taxon>Bacteria</taxon>
        <taxon>Bacillati</taxon>
        <taxon>Bacillota</taxon>
        <taxon>Clostridia</taxon>
        <taxon>Lachnospirales</taxon>
        <taxon>Lachnospiraceae</taxon>
    </lineage>
</organism>
<reference evidence="1" key="1">
    <citation type="submission" date="2009-02" db="EMBL/GenBank/DDBJ databases">
        <authorList>
            <person name="Fulton L."/>
            <person name="Clifton S."/>
            <person name="Fulton B."/>
            <person name="Xu J."/>
            <person name="Minx P."/>
            <person name="Pepin K.H."/>
            <person name="Johnson M."/>
            <person name="Bhonagiri V."/>
            <person name="Nash W.E."/>
            <person name="Mardis E.R."/>
            <person name="Wilson R.K."/>
        </authorList>
    </citation>
    <scope>NUCLEOTIDE SEQUENCE [LARGE SCALE GENOMIC DNA]</scope>
    <source>
        <strain evidence="1">DSM 15053</strain>
    </source>
</reference>
<dbReference type="EMBL" id="ABYI02000019">
    <property type="protein sequence ID" value="EEG74552.1"/>
    <property type="molecule type" value="Genomic_DNA"/>
</dbReference>
<proteinExistence type="predicted"/>
<reference evidence="1" key="2">
    <citation type="submission" date="2013-06" db="EMBL/GenBank/DDBJ databases">
        <title>Draft genome sequence of Clostridium hylemonae (DSM 15053).</title>
        <authorList>
            <person name="Sudarsanam P."/>
            <person name="Ley R."/>
            <person name="Guruge J."/>
            <person name="Turnbaugh P.J."/>
            <person name="Mahowald M."/>
            <person name="Liep D."/>
            <person name="Gordon J."/>
        </authorList>
    </citation>
    <scope>NUCLEOTIDE SEQUENCE</scope>
    <source>
        <strain evidence="1">DSM 15053</strain>
    </source>
</reference>
<gene>
    <name evidence="1" type="ORF">CLOHYLEM_05214</name>
</gene>
<accession>C0BZH4</accession>
<name>C0BZH4_9FIRM</name>
<evidence type="ECO:0000313" key="2">
    <source>
        <dbReference type="Proteomes" id="UP000004893"/>
    </source>
</evidence>
<protein>
    <submittedName>
        <fullName evidence="1">Uncharacterized protein</fullName>
    </submittedName>
</protein>
<dbReference type="HOGENOM" id="CLU_3166442_0_0_9"/>
<keyword evidence="2" id="KW-1185">Reference proteome</keyword>
<dbReference type="Proteomes" id="UP000004893">
    <property type="component" value="Unassembled WGS sequence"/>
</dbReference>
<sequence>MLTFEKCSAILSIEKLYTNYSNVYKYISYETPAVQEINYVERGRYAA</sequence>